<keyword evidence="2" id="KW-1185">Reference proteome</keyword>
<dbReference type="Proteomes" id="UP000659904">
    <property type="component" value="Unassembled WGS sequence"/>
</dbReference>
<organism evidence="1 2">
    <name type="scientific">Catellatospora citrea</name>
    <dbReference type="NCBI Taxonomy" id="53366"/>
    <lineage>
        <taxon>Bacteria</taxon>
        <taxon>Bacillati</taxon>
        <taxon>Actinomycetota</taxon>
        <taxon>Actinomycetes</taxon>
        <taxon>Micromonosporales</taxon>
        <taxon>Micromonosporaceae</taxon>
        <taxon>Catellatospora</taxon>
    </lineage>
</organism>
<comment type="caution">
    <text evidence="1">The sequence shown here is derived from an EMBL/GenBank/DDBJ whole genome shotgun (WGS) entry which is preliminary data.</text>
</comment>
<protein>
    <submittedName>
        <fullName evidence="1">Uncharacterized protein</fullName>
    </submittedName>
</protein>
<gene>
    <name evidence="1" type="ORF">Cci01nite_71760</name>
</gene>
<name>A0A8J3KL94_9ACTN</name>
<reference evidence="1 2" key="1">
    <citation type="submission" date="2021-01" db="EMBL/GenBank/DDBJ databases">
        <title>Whole genome shotgun sequence of Catellatospora citrea NBRC 14495.</title>
        <authorList>
            <person name="Komaki H."/>
            <person name="Tamura T."/>
        </authorList>
    </citation>
    <scope>NUCLEOTIDE SEQUENCE [LARGE SCALE GENOMIC DNA]</scope>
    <source>
        <strain evidence="1 2">NBRC 14495</strain>
    </source>
</reference>
<dbReference type="AlphaFoldDB" id="A0A8J3KL94"/>
<dbReference type="EMBL" id="BONH01000047">
    <property type="protein sequence ID" value="GIG02083.1"/>
    <property type="molecule type" value="Genomic_DNA"/>
</dbReference>
<sequence length="67" mass="7014">MTAIARYATGMPWLPVMAKPLVAPPAVTVSGAAAAITKITTEAVPRRLRASVLATLLDVAVLLEVRM</sequence>
<evidence type="ECO:0000313" key="2">
    <source>
        <dbReference type="Proteomes" id="UP000659904"/>
    </source>
</evidence>
<proteinExistence type="predicted"/>
<evidence type="ECO:0000313" key="1">
    <source>
        <dbReference type="EMBL" id="GIG02083.1"/>
    </source>
</evidence>
<accession>A0A8J3KL94</accession>